<feature type="domain" description="tRNA(Ile)-lysidine/2-thiocytidine synthase N-terminal" evidence="8">
    <location>
        <begin position="89"/>
        <end position="269"/>
    </location>
</feature>
<evidence type="ECO:0000256" key="6">
    <source>
        <dbReference type="HAMAP-Rule" id="MF_01161"/>
    </source>
</evidence>
<comment type="caution">
    <text evidence="9">The sequence shown here is derived from an EMBL/GenBank/DDBJ whole genome shotgun (WGS) entry which is preliminary data.</text>
</comment>
<dbReference type="CDD" id="cd01992">
    <property type="entry name" value="TilS_N"/>
    <property type="match status" value="1"/>
</dbReference>
<feature type="compositionally biased region" description="Basic and acidic residues" evidence="7">
    <location>
        <begin position="29"/>
        <end position="50"/>
    </location>
</feature>
<organism evidence="9 10">
    <name type="scientific">Brevundimonas bullata</name>
    <dbReference type="NCBI Taxonomy" id="13160"/>
    <lineage>
        <taxon>Bacteria</taxon>
        <taxon>Pseudomonadati</taxon>
        <taxon>Pseudomonadota</taxon>
        <taxon>Alphaproteobacteria</taxon>
        <taxon>Caulobacterales</taxon>
        <taxon>Caulobacteraceae</taxon>
        <taxon>Brevundimonas</taxon>
    </lineage>
</organism>
<evidence type="ECO:0000313" key="9">
    <source>
        <dbReference type="EMBL" id="MBB4798446.1"/>
    </source>
</evidence>
<dbReference type="Pfam" id="PF01171">
    <property type="entry name" value="ATP_bind_3"/>
    <property type="match status" value="1"/>
</dbReference>
<dbReference type="InterPro" id="IPR011063">
    <property type="entry name" value="TilS/TtcA_N"/>
</dbReference>
<feature type="compositionally biased region" description="Basic residues" evidence="7">
    <location>
        <begin position="18"/>
        <end position="28"/>
    </location>
</feature>
<feature type="region of interest" description="Disordered" evidence="7">
    <location>
        <begin position="1"/>
        <end position="50"/>
    </location>
</feature>
<evidence type="ECO:0000256" key="3">
    <source>
        <dbReference type="ARBA" id="ARBA00022741"/>
    </source>
</evidence>
<protein>
    <recommendedName>
        <fullName evidence="6">tRNA(Ile)-lysidine synthase</fullName>
        <ecNumber evidence="6">6.3.4.19</ecNumber>
    </recommendedName>
    <alternativeName>
        <fullName evidence="6">tRNA(Ile)-2-lysyl-cytidine synthase</fullName>
    </alternativeName>
    <alternativeName>
        <fullName evidence="6">tRNA(Ile)-lysidine synthetase</fullName>
    </alternativeName>
</protein>
<dbReference type="GO" id="GO:0032267">
    <property type="term" value="F:tRNA(Ile)-lysidine synthase activity"/>
    <property type="evidence" value="ECO:0007669"/>
    <property type="project" value="UniProtKB-EC"/>
</dbReference>
<feature type="region of interest" description="Disordered" evidence="7">
    <location>
        <begin position="294"/>
        <end position="329"/>
    </location>
</feature>
<dbReference type="GO" id="GO:0006400">
    <property type="term" value="P:tRNA modification"/>
    <property type="evidence" value="ECO:0007669"/>
    <property type="project" value="UniProtKB-UniRule"/>
</dbReference>
<evidence type="ECO:0000259" key="8">
    <source>
        <dbReference type="Pfam" id="PF01171"/>
    </source>
</evidence>
<keyword evidence="1 6" id="KW-0436">Ligase</keyword>
<sequence length="534" mass="56231">MAAHGLGAGDDAEAGRGPARHRSQHPGLRRPDRVHASLRRDGDGGAEDPRHAAAHAGELQLSPDDPQGLTSRIFARLDARLEAGRAEPVAVALSGGGDSIALLHLAADWAKARGRRLLALTVDHNLNPMSADWTRFAGATARAVGADWRGLSWDAARAGPGLTARARAARHALIAEAARAAGARVVLLAQTLDDVAEADWMRARGSTLGRVREWSPSPVWPQGRGLMLLRPLLDERREGLRDYLRARGRGWVEDPANGDERFGRSRARAALAGDEALPLEGGGLGGGVVAGLSDQAAETRRASPPAQNQEPQCVHPHPRPFPPRGGRELESPAARFDLTWAGVLEVSRDGSASTLAAALLCAGGGAVPPRGERLAGLKARLAGGEDFTAGLSGARVEATGGSVRIMREPGEMRRRAPEPVMLAPGVPAVWDGRFEITATEPGWRVEAAAGRLATLGEADRRAIAGLPPAARGGLPVLIRDGEDAPVLAWRGADVRALGARRLSLALGETTQEAGLFHPMHGETPPTDLFSWKDC</sequence>
<dbReference type="EMBL" id="JACHKY010000003">
    <property type="protein sequence ID" value="MBB4798446.1"/>
    <property type="molecule type" value="Genomic_DNA"/>
</dbReference>
<dbReference type="GO" id="GO:0005737">
    <property type="term" value="C:cytoplasm"/>
    <property type="evidence" value="ECO:0007669"/>
    <property type="project" value="UniProtKB-SubCell"/>
</dbReference>
<keyword evidence="2 6" id="KW-0819">tRNA processing</keyword>
<dbReference type="GO" id="GO:0005524">
    <property type="term" value="F:ATP binding"/>
    <property type="evidence" value="ECO:0007669"/>
    <property type="project" value="UniProtKB-UniRule"/>
</dbReference>
<evidence type="ECO:0000256" key="1">
    <source>
        <dbReference type="ARBA" id="ARBA00022598"/>
    </source>
</evidence>
<dbReference type="Gene3D" id="3.40.50.620">
    <property type="entry name" value="HUPs"/>
    <property type="match status" value="1"/>
</dbReference>
<reference evidence="9 10" key="1">
    <citation type="submission" date="2020-08" db="EMBL/GenBank/DDBJ databases">
        <title>Functional genomics of gut bacteria from endangered species of beetles.</title>
        <authorList>
            <person name="Carlos-Shanley C."/>
        </authorList>
    </citation>
    <scope>NUCLEOTIDE SEQUENCE [LARGE SCALE GENOMIC DNA]</scope>
    <source>
        <strain evidence="9 10">S00123</strain>
    </source>
</reference>
<keyword evidence="4 6" id="KW-0067">ATP-binding</keyword>
<comment type="catalytic activity">
    <reaction evidence="5 6">
        <text>cytidine(34) in tRNA(Ile2) + L-lysine + ATP = lysidine(34) in tRNA(Ile2) + AMP + diphosphate + H(+)</text>
        <dbReference type="Rhea" id="RHEA:43744"/>
        <dbReference type="Rhea" id="RHEA-COMP:10625"/>
        <dbReference type="Rhea" id="RHEA-COMP:10670"/>
        <dbReference type="ChEBI" id="CHEBI:15378"/>
        <dbReference type="ChEBI" id="CHEBI:30616"/>
        <dbReference type="ChEBI" id="CHEBI:32551"/>
        <dbReference type="ChEBI" id="CHEBI:33019"/>
        <dbReference type="ChEBI" id="CHEBI:82748"/>
        <dbReference type="ChEBI" id="CHEBI:83665"/>
        <dbReference type="ChEBI" id="CHEBI:456215"/>
        <dbReference type="EC" id="6.3.4.19"/>
    </reaction>
</comment>
<keyword evidence="3 6" id="KW-0547">Nucleotide-binding</keyword>
<evidence type="ECO:0000256" key="2">
    <source>
        <dbReference type="ARBA" id="ARBA00022694"/>
    </source>
</evidence>
<comment type="subcellular location">
    <subcellularLocation>
        <location evidence="6">Cytoplasm</location>
    </subcellularLocation>
</comment>
<comment type="similarity">
    <text evidence="6">Belongs to the tRNA(Ile)-lysidine synthase family.</text>
</comment>
<dbReference type="HAMAP" id="MF_01161">
    <property type="entry name" value="tRNA_Ile_lys_synt"/>
    <property type="match status" value="1"/>
</dbReference>
<feature type="binding site" evidence="6">
    <location>
        <begin position="94"/>
        <end position="99"/>
    </location>
    <ligand>
        <name>ATP</name>
        <dbReference type="ChEBI" id="CHEBI:30616"/>
    </ligand>
</feature>
<keyword evidence="6" id="KW-0963">Cytoplasm</keyword>
<evidence type="ECO:0000313" key="10">
    <source>
        <dbReference type="Proteomes" id="UP000539957"/>
    </source>
</evidence>
<dbReference type="InterPro" id="IPR012094">
    <property type="entry name" value="tRNA_Ile_lys_synt"/>
</dbReference>
<dbReference type="EC" id="6.3.4.19" evidence="6"/>
<dbReference type="PANTHER" id="PTHR43033:SF1">
    <property type="entry name" value="TRNA(ILE)-LYSIDINE SYNTHASE-RELATED"/>
    <property type="match status" value="1"/>
</dbReference>
<gene>
    <name evidence="6" type="primary">tilS</name>
    <name evidence="9" type="ORF">HNP32_002190</name>
</gene>
<dbReference type="AlphaFoldDB" id="A0A7W7IQ67"/>
<dbReference type="InterPro" id="IPR012795">
    <property type="entry name" value="tRNA_Ile_lys_synt_N"/>
</dbReference>
<evidence type="ECO:0000256" key="5">
    <source>
        <dbReference type="ARBA" id="ARBA00048539"/>
    </source>
</evidence>
<dbReference type="InterPro" id="IPR014729">
    <property type="entry name" value="Rossmann-like_a/b/a_fold"/>
</dbReference>
<comment type="domain">
    <text evidence="6">The N-terminal region contains the highly conserved SGGXDS motif, predicted to be a P-loop motif involved in ATP binding.</text>
</comment>
<comment type="function">
    <text evidence="6">Ligates lysine onto the cytidine present at position 34 of the AUA codon-specific tRNA(Ile) that contains the anticodon CAU, in an ATP-dependent manner. Cytidine is converted to lysidine, thus changing the amino acid specificity of the tRNA from methionine to isoleucine.</text>
</comment>
<evidence type="ECO:0000256" key="7">
    <source>
        <dbReference type="SAM" id="MobiDB-lite"/>
    </source>
</evidence>
<keyword evidence="10" id="KW-1185">Reference proteome</keyword>
<dbReference type="NCBIfam" id="TIGR02432">
    <property type="entry name" value="lysidine_TilS_N"/>
    <property type="match status" value="1"/>
</dbReference>
<dbReference type="PANTHER" id="PTHR43033">
    <property type="entry name" value="TRNA(ILE)-LYSIDINE SYNTHASE-RELATED"/>
    <property type="match status" value="1"/>
</dbReference>
<accession>A0A7W7IQ67</accession>
<proteinExistence type="inferred from homology"/>
<dbReference type="Proteomes" id="UP000539957">
    <property type="component" value="Unassembled WGS sequence"/>
</dbReference>
<name>A0A7W7IQ67_9CAUL</name>
<evidence type="ECO:0000256" key="4">
    <source>
        <dbReference type="ARBA" id="ARBA00022840"/>
    </source>
</evidence>
<dbReference type="SUPFAM" id="SSF52402">
    <property type="entry name" value="Adenine nucleotide alpha hydrolases-like"/>
    <property type="match status" value="1"/>
</dbReference>